<dbReference type="GO" id="GO:0003700">
    <property type="term" value="F:DNA-binding transcription factor activity"/>
    <property type="evidence" value="ECO:0007669"/>
    <property type="project" value="InterPro"/>
</dbReference>
<gene>
    <name evidence="3" type="ORF">C7B43_16795</name>
</gene>
<feature type="coiled-coil region" evidence="1">
    <location>
        <begin position="159"/>
        <end position="186"/>
    </location>
</feature>
<comment type="caution">
    <text evidence="3">The sequence shown here is derived from an EMBL/GenBank/DDBJ whole genome shotgun (WGS) entry which is preliminary data.</text>
</comment>
<keyword evidence="1" id="KW-0175">Coiled coil</keyword>
<dbReference type="InterPro" id="IPR001845">
    <property type="entry name" value="HTH_ArsR_DNA-bd_dom"/>
</dbReference>
<dbReference type="PANTHER" id="PTHR38600">
    <property type="entry name" value="TRANSCRIPTIONAL REGULATORY PROTEIN"/>
    <property type="match status" value="1"/>
</dbReference>
<evidence type="ECO:0000313" key="3">
    <source>
        <dbReference type="EMBL" id="PSR25449.1"/>
    </source>
</evidence>
<dbReference type="EMBL" id="PXYT01000054">
    <property type="protein sequence ID" value="PSR25449.1"/>
    <property type="molecule type" value="Genomic_DNA"/>
</dbReference>
<dbReference type="InterPro" id="IPR011991">
    <property type="entry name" value="ArsR-like_HTH"/>
</dbReference>
<dbReference type="InterPro" id="IPR036388">
    <property type="entry name" value="WH-like_DNA-bd_sf"/>
</dbReference>
<evidence type="ECO:0000313" key="4">
    <source>
        <dbReference type="Proteomes" id="UP000242699"/>
    </source>
</evidence>
<protein>
    <submittedName>
        <fullName evidence="3">Transcriptional regulator</fullName>
    </submittedName>
</protein>
<evidence type="ECO:0000256" key="1">
    <source>
        <dbReference type="SAM" id="Coils"/>
    </source>
</evidence>
<dbReference type="Proteomes" id="UP000242699">
    <property type="component" value="Unassembled WGS sequence"/>
</dbReference>
<dbReference type="SMART" id="SM00418">
    <property type="entry name" value="HTH_ARSR"/>
    <property type="match status" value="1"/>
</dbReference>
<accession>A0A2T2WT71</accession>
<sequence>MTDSLQRYYVVQDHDTLRVLSDPIRMQILGLLISHERTGKQIANHMKMSASKVHYHLKELEHKNLVRVVRTEEKNGILQKFYRAVAFDYVIDEGLLPVIYSKPVLFQDVLITQLHMAIGRVRETPPAAFPLIAGDSVSFESEAPLVSGAYEFKVERDVVRKWIKKYQALLSELEEMDRECRQRIRENPTQHPQEVFFLQNVGFMTPREYFVSADDDLPPGYQWAGRGLVRRLSP</sequence>
<feature type="domain" description="HTH arsR-type" evidence="2">
    <location>
        <begin position="15"/>
        <end position="95"/>
    </location>
</feature>
<dbReference type="SUPFAM" id="SSF46785">
    <property type="entry name" value="Winged helix' DNA-binding domain"/>
    <property type="match status" value="1"/>
</dbReference>
<organism evidence="3 4">
    <name type="scientific">Sulfobacillus benefaciens</name>
    <dbReference type="NCBI Taxonomy" id="453960"/>
    <lineage>
        <taxon>Bacteria</taxon>
        <taxon>Bacillati</taxon>
        <taxon>Bacillota</taxon>
        <taxon>Clostridia</taxon>
        <taxon>Eubacteriales</taxon>
        <taxon>Clostridiales Family XVII. Incertae Sedis</taxon>
        <taxon>Sulfobacillus</taxon>
    </lineage>
</organism>
<name>A0A2T2WT71_9FIRM</name>
<dbReference type="AlphaFoldDB" id="A0A2T2WT71"/>
<dbReference type="PANTHER" id="PTHR38600:SF2">
    <property type="entry name" value="SLL0088 PROTEIN"/>
    <property type="match status" value="1"/>
</dbReference>
<dbReference type="CDD" id="cd00090">
    <property type="entry name" value="HTH_ARSR"/>
    <property type="match status" value="1"/>
</dbReference>
<proteinExistence type="predicted"/>
<dbReference type="Pfam" id="PF01022">
    <property type="entry name" value="HTH_5"/>
    <property type="match status" value="1"/>
</dbReference>
<dbReference type="InterPro" id="IPR036390">
    <property type="entry name" value="WH_DNA-bd_sf"/>
</dbReference>
<reference evidence="3 4" key="1">
    <citation type="journal article" date="2014" name="BMC Genomics">
        <title>Comparison of environmental and isolate Sulfobacillus genomes reveals diverse carbon, sulfur, nitrogen, and hydrogen metabolisms.</title>
        <authorList>
            <person name="Justice N.B."/>
            <person name="Norman A."/>
            <person name="Brown C.T."/>
            <person name="Singh A."/>
            <person name="Thomas B.C."/>
            <person name="Banfield J.F."/>
        </authorList>
    </citation>
    <scope>NUCLEOTIDE SEQUENCE [LARGE SCALE GENOMIC DNA]</scope>
    <source>
        <strain evidence="3">AMDSBA1</strain>
    </source>
</reference>
<dbReference type="Gene3D" id="1.10.10.10">
    <property type="entry name" value="Winged helix-like DNA-binding domain superfamily/Winged helix DNA-binding domain"/>
    <property type="match status" value="1"/>
</dbReference>
<evidence type="ECO:0000259" key="2">
    <source>
        <dbReference type="SMART" id="SM00418"/>
    </source>
</evidence>